<dbReference type="InterPro" id="IPR013655">
    <property type="entry name" value="PAS_fold_3"/>
</dbReference>
<dbReference type="InterPro" id="IPR000727">
    <property type="entry name" value="T_SNARE_dom"/>
</dbReference>
<keyword evidence="6" id="KW-0472">Membrane</keyword>
<dbReference type="InterPro" id="IPR004089">
    <property type="entry name" value="MCPsignal_dom"/>
</dbReference>
<dbReference type="PANTHER" id="PTHR32089">
    <property type="entry name" value="METHYL-ACCEPTING CHEMOTAXIS PROTEIN MCPB"/>
    <property type="match status" value="1"/>
</dbReference>
<sequence>MKKNLPVTQKAIQMRPGQVLISGTDLKGITTYCNQDFIDISGFTEDELLGKNHNVVRHPDVPPAVFADLWNNLKAGRPWMGIVKNRAKSGDHYWVDAYVTPIWDKGQVVGYESVRHPATPEQIARAETLYKRIAEGKAPIKWSERIPTAFISLVWAGAGVLAGAGLGQGLHDSPWLWPAAGALAVAGAGAALYNLRMGLGEMIDSAKSIFHNPLASYMYFGRDNPVASVRMALYALHSRARTVIYRLSSSAGKVAKEADRSQALVKGVQEDIRRQHYQADQLSTAMHQMAASIAEVARHARDSAGVTDELGGESEKGRKLLLRTIDTIEGLNTHVQHTATVVERLASQADEIGNFVNAIRSIAEQTNLLALNAAIEAARAGEQGRGFAVVADEVRSLATRTQEATQQIQEIIGKLQQEAEQAVGAIQQSREGTEQGVASVRDAGDMLARIAQGMDDLGDRAQNIAAAAEQQSQVADTINQSVGEISTAADRMTAKISDTAGAVTHVADQAQEQQRLAERMG</sequence>
<evidence type="ECO:0000256" key="1">
    <source>
        <dbReference type="ARBA" id="ARBA00004429"/>
    </source>
</evidence>
<gene>
    <name evidence="10" type="ORF">ACFFLH_11915</name>
</gene>
<comment type="subcellular location">
    <subcellularLocation>
        <location evidence="1">Cell inner membrane</location>
        <topology evidence="1">Multi-pass membrane protein</topology>
    </subcellularLocation>
</comment>
<dbReference type="InterPro" id="IPR000014">
    <property type="entry name" value="PAS"/>
</dbReference>
<dbReference type="Pfam" id="PF00015">
    <property type="entry name" value="MCPsignal"/>
    <property type="match status" value="1"/>
</dbReference>
<evidence type="ECO:0000256" key="2">
    <source>
        <dbReference type="ARBA" id="ARBA00022519"/>
    </source>
</evidence>
<dbReference type="NCBIfam" id="TIGR00229">
    <property type="entry name" value="sensory_box"/>
    <property type="match status" value="1"/>
</dbReference>
<evidence type="ECO:0000259" key="7">
    <source>
        <dbReference type="PROSITE" id="PS50111"/>
    </source>
</evidence>
<keyword evidence="11" id="KW-1185">Reference proteome</keyword>
<keyword evidence="3 5" id="KW-0807">Transducer</keyword>
<dbReference type="InterPro" id="IPR004090">
    <property type="entry name" value="Chemotax_Me-accpt_rcpt"/>
</dbReference>
<evidence type="ECO:0000259" key="8">
    <source>
        <dbReference type="PROSITE" id="PS50112"/>
    </source>
</evidence>
<accession>A0ABV5ZE43</accession>
<reference evidence="10 11" key="1">
    <citation type="submission" date="2024-09" db="EMBL/GenBank/DDBJ databases">
        <authorList>
            <person name="Sun Q."/>
            <person name="Mori K."/>
        </authorList>
    </citation>
    <scope>NUCLEOTIDE SEQUENCE [LARGE SCALE GENOMIC DNA]</scope>
    <source>
        <strain evidence="10 11">ATCC 51285</strain>
    </source>
</reference>
<comment type="similarity">
    <text evidence="4">Belongs to the methyl-accepting chemotaxis (MCP) protein family.</text>
</comment>
<dbReference type="PROSITE" id="PS50192">
    <property type="entry name" value="T_SNARE"/>
    <property type="match status" value="1"/>
</dbReference>
<keyword evidence="2" id="KW-0997">Cell inner membrane</keyword>
<evidence type="ECO:0000259" key="9">
    <source>
        <dbReference type="PROSITE" id="PS50192"/>
    </source>
</evidence>
<feature type="domain" description="Methyl-accepting transducer" evidence="7">
    <location>
        <begin position="250"/>
        <end position="486"/>
    </location>
</feature>
<organism evidence="10 11">
    <name type="scientific">Balneatrix alpica</name>
    <dbReference type="NCBI Taxonomy" id="75684"/>
    <lineage>
        <taxon>Bacteria</taxon>
        <taxon>Pseudomonadati</taxon>
        <taxon>Pseudomonadota</taxon>
        <taxon>Gammaproteobacteria</taxon>
        <taxon>Oceanospirillales</taxon>
        <taxon>Balneatrichaceae</taxon>
        <taxon>Balneatrix</taxon>
    </lineage>
</organism>
<evidence type="ECO:0000256" key="3">
    <source>
        <dbReference type="ARBA" id="ARBA00023224"/>
    </source>
</evidence>
<dbReference type="Pfam" id="PF08447">
    <property type="entry name" value="PAS_3"/>
    <property type="match status" value="1"/>
</dbReference>
<dbReference type="PANTHER" id="PTHR32089:SF74">
    <property type="entry name" value="METHYL-ACCEPTING CHEMOTAXIS PROTEIN AER"/>
    <property type="match status" value="1"/>
</dbReference>
<dbReference type="Gene3D" id="3.30.450.20">
    <property type="entry name" value="PAS domain"/>
    <property type="match status" value="1"/>
</dbReference>
<feature type="transmembrane region" description="Helical" evidence="6">
    <location>
        <begin position="175"/>
        <end position="195"/>
    </location>
</feature>
<dbReference type="SMART" id="SM00283">
    <property type="entry name" value="MA"/>
    <property type="match status" value="1"/>
</dbReference>
<dbReference type="PROSITE" id="PS50112">
    <property type="entry name" value="PAS"/>
    <property type="match status" value="1"/>
</dbReference>
<dbReference type="PROSITE" id="PS50111">
    <property type="entry name" value="CHEMOTAXIS_TRANSDUC_2"/>
    <property type="match status" value="1"/>
</dbReference>
<dbReference type="Gene3D" id="1.10.287.950">
    <property type="entry name" value="Methyl-accepting chemotaxis protein"/>
    <property type="match status" value="1"/>
</dbReference>
<evidence type="ECO:0000256" key="4">
    <source>
        <dbReference type="ARBA" id="ARBA00029447"/>
    </source>
</evidence>
<dbReference type="CDD" id="cd11386">
    <property type="entry name" value="MCP_signal"/>
    <property type="match status" value="1"/>
</dbReference>
<dbReference type="InterPro" id="IPR035965">
    <property type="entry name" value="PAS-like_dom_sf"/>
</dbReference>
<evidence type="ECO:0000256" key="6">
    <source>
        <dbReference type="SAM" id="Phobius"/>
    </source>
</evidence>
<protein>
    <submittedName>
        <fullName evidence="10">Methyl-accepting chemotaxis protein</fullName>
    </submittedName>
</protein>
<dbReference type="RefSeq" id="WP_051527906.1">
    <property type="nucleotide sequence ID" value="NZ_JBHLZN010000004.1"/>
</dbReference>
<dbReference type="SUPFAM" id="SSF58104">
    <property type="entry name" value="Methyl-accepting chemotaxis protein (MCP) signaling domain"/>
    <property type="match status" value="1"/>
</dbReference>
<comment type="caution">
    <text evidence="10">The sequence shown here is derived from an EMBL/GenBank/DDBJ whole genome shotgun (WGS) entry which is preliminary data.</text>
</comment>
<keyword evidence="6" id="KW-1133">Transmembrane helix</keyword>
<keyword evidence="2" id="KW-1003">Cell membrane</keyword>
<dbReference type="EMBL" id="JBHLZN010000004">
    <property type="protein sequence ID" value="MFB9887115.1"/>
    <property type="molecule type" value="Genomic_DNA"/>
</dbReference>
<feature type="transmembrane region" description="Helical" evidence="6">
    <location>
        <begin position="149"/>
        <end position="169"/>
    </location>
</feature>
<feature type="domain" description="PAS" evidence="8">
    <location>
        <begin position="25"/>
        <end position="76"/>
    </location>
</feature>
<proteinExistence type="inferred from homology"/>
<dbReference type="SUPFAM" id="SSF55785">
    <property type="entry name" value="PYP-like sensor domain (PAS domain)"/>
    <property type="match status" value="1"/>
</dbReference>
<dbReference type="CDD" id="cd00130">
    <property type="entry name" value="PAS"/>
    <property type="match status" value="1"/>
</dbReference>
<name>A0ABV5ZE43_9GAMM</name>
<dbReference type="PRINTS" id="PR00260">
    <property type="entry name" value="CHEMTRNSDUCR"/>
</dbReference>
<evidence type="ECO:0000256" key="5">
    <source>
        <dbReference type="PROSITE-ProRule" id="PRU00284"/>
    </source>
</evidence>
<dbReference type="Proteomes" id="UP001589628">
    <property type="component" value="Unassembled WGS sequence"/>
</dbReference>
<keyword evidence="6" id="KW-0812">Transmembrane</keyword>
<feature type="domain" description="T-SNARE coiled-coil homology" evidence="9">
    <location>
        <begin position="437"/>
        <end position="499"/>
    </location>
</feature>
<evidence type="ECO:0000313" key="10">
    <source>
        <dbReference type="EMBL" id="MFB9887115.1"/>
    </source>
</evidence>
<evidence type="ECO:0000313" key="11">
    <source>
        <dbReference type="Proteomes" id="UP001589628"/>
    </source>
</evidence>